<gene>
    <name evidence="1" type="ORF">AVEN_195659_1</name>
</gene>
<organism evidence="1 2">
    <name type="scientific">Araneus ventricosus</name>
    <name type="common">Orbweaver spider</name>
    <name type="synonym">Epeira ventricosa</name>
    <dbReference type="NCBI Taxonomy" id="182803"/>
    <lineage>
        <taxon>Eukaryota</taxon>
        <taxon>Metazoa</taxon>
        <taxon>Ecdysozoa</taxon>
        <taxon>Arthropoda</taxon>
        <taxon>Chelicerata</taxon>
        <taxon>Arachnida</taxon>
        <taxon>Araneae</taxon>
        <taxon>Araneomorphae</taxon>
        <taxon>Entelegynae</taxon>
        <taxon>Araneoidea</taxon>
        <taxon>Araneidae</taxon>
        <taxon>Araneus</taxon>
    </lineage>
</organism>
<evidence type="ECO:0000313" key="1">
    <source>
        <dbReference type="EMBL" id="GBL88675.1"/>
    </source>
</evidence>
<proteinExistence type="predicted"/>
<dbReference type="AlphaFoldDB" id="A0A4Y2BBF5"/>
<dbReference type="Proteomes" id="UP000499080">
    <property type="component" value="Unassembled WGS sequence"/>
</dbReference>
<dbReference type="EMBL" id="BGPR01000061">
    <property type="protein sequence ID" value="GBL88675.1"/>
    <property type="molecule type" value="Genomic_DNA"/>
</dbReference>
<keyword evidence="2" id="KW-1185">Reference proteome</keyword>
<comment type="caution">
    <text evidence="1">The sequence shown here is derived from an EMBL/GenBank/DDBJ whole genome shotgun (WGS) entry which is preliminary data.</text>
</comment>
<accession>A0A4Y2BBF5</accession>
<evidence type="ECO:0000313" key="2">
    <source>
        <dbReference type="Proteomes" id="UP000499080"/>
    </source>
</evidence>
<name>A0A4Y2BBF5_ARAVE</name>
<reference evidence="1 2" key="1">
    <citation type="journal article" date="2019" name="Sci. Rep.">
        <title>Orb-weaving spider Araneus ventricosus genome elucidates the spidroin gene catalogue.</title>
        <authorList>
            <person name="Kono N."/>
            <person name="Nakamura H."/>
            <person name="Ohtoshi R."/>
            <person name="Moran D.A.P."/>
            <person name="Shinohara A."/>
            <person name="Yoshida Y."/>
            <person name="Fujiwara M."/>
            <person name="Mori M."/>
            <person name="Tomita M."/>
            <person name="Arakawa K."/>
        </authorList>
    </citation>
    <scope>NUCLEOTIDE SEQUENCE [LARGE SCALE GENOMIC DNA]</scope>
</reference>
<sequence length="105" mass="11837">MVFAASSKFSKFRLKFLQGNNGGGSALFFLRLVQQHWNLAVSFSSASKCLINKFRSWKSATALVYVHTKRCGMMLTLDNGRLNFRLPSALLLGKRSVHLLLRKVC</sequence>
<protein>
    <submittedName>
        <fullName evidence="1">Uncharacterized protein</fullName>
    </submittedName>
</protein>